<sequence>MIDEMQRRYADFLHRNPYLTQATCWTVVQPIASPLTVEAIAERLGGRAEDLEPEPDDDVDEADYEGAFYISHDDASFILYEDNGYQGSRPEVLRRLSDGARVMSLFWNINWTARLTYAAYGTIVTALDPKLPGERRGKTPHVLDAELAVLEAAAEPGQWQAAAMAVVEAVTGVRLDLPDASAPRLLLEETIPDDPRAPSVLGTVDPDLDVRLRLAPEPVRTAVIHRVVHAYVAATGLAGEPMVQEALDRLVTGGGEPRRAGAGLTPLLVRLMEDRRDRQGAVLAEDHPVSRRFWAAQALDEAMPGRTWPDRLDALANAPTILGDMWPALRAQLTTMIDEGANSPSTRAPQPYE</sequence>
<keyword evidence="2" id="KW-1185">Reference proteome</keyword>
<dbReference type="RefSeq" id="WP_139635038.1">
    <property type="nucleotide sequence ID" value="NZ_VDLX02000017.1"/>
</dbReference>
<dbReference type="AlphaFoldDB" id="A0A5C4VTF8"/>
<proteinExistence type="predicted"/>
<reference evidence="1 2" key="1">
    <citation type="submission" date="2019-10" db="EMBL/GenBank/DDBJ databases">
        <title>Nonomuraea sp. nov., isolated from Phyllanthus amarus.</title>
        <authorList>
            <person name="Klykleung N."/>
            <person name="Tanasupawat S."/>
        </authorList>
    </citation>
    <scope>NUCLEOTIDE SEQUENCE [LARGE SCALE GENOMIC DNA]</scope>
    <source>
        <strain evidence="1 2">PA1-10</strain>
    </source>
</reference>
<accession>A0A5C4VTF8</accession>
<dbReference type="InterPro" id="IPR045592">
    <property type="entry name" value="DUF6461"/>
</dbReference>
<protein>
    <submittedName>
        <fullName evidence="1">Uncharacterized protein</fullName>
    </submittedName>
</protein>
<organism evidence="1 2">
    <name type="scientific">Nonomuraea phyllanthi</name>
    <dbReference type="NCBI Taxonomy" id="2219224"/>
    <lineage>
        <taxon>Bacteria</taxon>
        <taxon>Bacillati</taxon>
        <taxon>Actinomycetota</taxon>
        <taxon>Actinomycetes</taxon>
        <taxon>Streptosporangiales</taxon>
        <taxon>Streptosporangiaceae</taxon>
        <taxon>Nonomuraea</taxon>
    </lineage>
</organism>
<comment type="caution">
    <text evidence="1">The sequence shown here is derived from an EMBL/GenBank/DDBJ whole genome shotgun (WGS) entry which is preliminary data.</text>
</comment>
<dbReference type="Proteomes" id="UP000312512">
    <property type="component" value="Unassembled WGS sequence"/>
</dbReference>
<gene>
    <name evidence="1" type="ORF">FH608_037020</name>
</gene>
<dbReference type="OrthoDB" id="3700037at2"/>
<evidence type="ECO:0000313" key="2">
    <source>
        <dbReference type="Proteomes" id="UP000312512"/>
    </source>
</evidence>
<evidence type="ECO:0000313" key="1">
    <source>
        <dbReference type="EMBL" id="KAB8190059.1"/>
    </source>
</evidence>
<name>A0A5C4VTF8_9ACTN</name>
<dbReference type="EMBL" id="VDLX02000017">
    <property type="protein sequence ID" value="KAB8190059.1"/>
    <property type="molecule type" value="Genomic_DNA"/>
</dbReference>
<dbReference type="Pfam" id="PF20062">
    <property type="entry name" value="DUF6461"/>
    <property type="match status" value="1"/>
</dbReference>